<dbReference type="PANTHER" id="PTHR11638">
    <property type="entry name" value="ATP-DEPENDENT CLP PROTEASE"/>
    <property type="match status" value="1"/>
</dbReference>
<dbReference type="SUPFAM" id="SSF81923">
    <property type="entry name" value="Double Clp-N motif"/>
    <property type="match status" value="1"/>
</dbReference>
<keyword evidence="13" id="KW-0963">Cytoplasm</keyword>
<evidence type="ECO:0000256" key="4">
    <source>
        <dbReference type="ARBA" id="ARBA00022737"/>
    </source>
</evidence>
<evidence type="ECO:0000256" key="9">
    <source>
        <dbReference type="ARBA" id="ARBA00023186"/>
    </source>
</evidence>
<dbReference type="Gene3D" id="1.10.1780.10">
    <property type="entry name" value="Clp, N-terminal domain"/>
    <property type="match status" value="1"/>
</dbReference>
<comment type="caution">
    <text evidence="15">The sequence shown here is derived from an EMBL/GenBank/DDBJ whole genome shotgun (WGS) entry which is preliminary data.</text>
</comment>
<evidence type="ECO:0000256" key="6">
    <source>
        <dbReference type="ARBA" id="ARBA00022840"/>
    </source>
</evidence>
<dbReference type="Pfam" id="PF00004">
    <property type="entry name" value="AAA"/>
    <property type="match status" value="1"/>
</dbReference>
<evidence type="ECO:0000256" key="11">
    <source>
        <dbReference type="PROSITE-ProRule" id="PRU01251"/>
    </source>
</evidence>
<dbReference type="Pfam" id="PF07724">
    <property type="entry name" value="AAA_2"/>
    <property type="match status" value="1"/>
</dbReference>
<dbReference type="SMART" id="SM00382">
    <property type="entry name" value="AAA"/>
    <property type="match status" value="2"/>
</dbReference>
<evidence type="ECO:0000256" key="10">
    <source>
        <dbReference type="ARBA" id="ARBA00026057"/>
    </source>
</evidence>
<feature type="coiled-coil region" evidence="13">
    <location>
        <begin position="407"/>
        <end position="494"/>
    </location>
</feature>
<dbReference type="FunFam" id="3.40.50.300:FF:000025">
    <property type="entry name" value="ATP-dependent Clp protease subunit"/>
    <property type="match status" value="1"/>
</dbReference>
<dbReference type="NCBIfam" id="TIGR03346">
    <property type="entry name" value="chaperone_ClpB"/>
    <property type="match status" value="1"/>
</dbReference>
<keyword evidence="4 11" id="KW-0677">Repeat</keyword>
<dbReference type="FunFam" id="3.40.50.300:FF:000010">
    <property type="entry name" value="Chaperone clpB 1, putative"/>
    <property type="match status" value="1"/>
</dbReference>
<comment type="function">
    <text evidence="13">Part of a stress-induced multi-chaperone system, it is involved in the recovery of the cell from heat-induced damage, in cooperation with DnaK, DnaJ and GrpE.</text>
</comment>
<protein>
    <recommendedName>
        <fullName evidence="3 13">Chaperone protein ClpB</fullName>
    </recommendedName>
</protein>
<feature type="domain" description="Clp R" evidence="14">
    <location>
        <begin position="1"/>
        <end position="147"/>
    </location>
</feature>
<keyword evidence="16" id="KW-1185">Reference proteome</keyword>
<dbReference type="CDD" id="cd00009">
    <property type="entry name" value="AAA"/>
    <property type="match status" value="1"/>
</dbReference>
<evidence type="ECO:0000256" key="5">
    <source>
        <dbReference type="ARBA" id="ARBA00022741"/>
    </source>
</evidence>
<evidence type="ECO:0000256" key="1">
    <source>
        <dbReference type="ARBA" id="ARBA00004496"/>
    </source>
</evidence>
<dbReference type="InterPro" id="IPR028299">
    <property type="entry name" value="ClpA/B_CS2"/>
</dbReference>
<comment type="subunit">
    <text evidence="13">Homohexamer; The oligomerization is ATP-dependent.</text>
</comment>
<evidence type="ECO:0000256" key="7">
    <source>
        <dbReference type="ARBA" id="ARBA00023016"/>
    </source>
</evidence>
<dbReference type="Proteomes" id="UP001205920">
    <property type="component" value="Unassembled WGS sequence"/>
</dbReference>
<dbReference type="FunFam" id="3.40.50.300:FF:000120">
    <property type="entry name" value="ATP-dependent chaperone ClpB"/>
    <property type="match status" value="1"/>
</dbReference>
<dbReference type="GO" id="GO:0042026">
    <property type="term" value="P:protein refolding"/>
    <property type="evidence" value="ECO:0007669"/>
    <property type="project" value="UniProtKB-UniRule"/>
</dbReference>
<dbReference type="AlphaFoldDB" id="A0AAW5HZP6"/>
<dbReference type="InterPro" id="IPR001270">
    <property type="entry name" value="ClpA/B"/>
</dbReference>
<evidence type="ECO:0000259" key="14">
    <source>
        <dbReference type="PROSITE" id="PS51903"/>
    </source>
</evidence>
<gene>
    <name evidence="13 15" type="primary">clpB</name>
    <name evidence="15" type="ORF">JMN37_07945</name>
</gene>
<dbReference type="GO" id="GO:0034605">
    <property type="term" value="P:cellular response to heat"/>
    <property type="evidence" value="ECO:0007669"/>
    <property type="project" value="TreeGrafter"/>
</dbReference>
<dbReference type="SMART" id="SM01086">
    <property type="entry name" value="ClpB_D2-small"/>
    <property type="match status" value="1"/>
</dbReference>
<dbReference type="PRINTS" id="PR00300">
    <property type="entry name" value="CLPPROTEASEA"/>
</dbReference>
<dbReference type="InterPro" id="IPR027417">
    <property type="entry name" value="P-loop_NTPase"/>
</dbReference>
<evidence type="ECO:0000256" key="3">
    <source>
        <dbReference type="ARBA" id="ARBA00017574"/>
    </source>
</evidence>
<keyword evidence="6 12" id="KW-0067">ATP-binding</keyword>
<dbReference type="InterPro" id="IPR003959">
    <property type="entry name" value="ATPase_AAA_core"/>
</dbReference>
<dbReference type="InterPro" id="IPR018368">
    <property type="entry name" value="ClpA/B_CS1"/>
</dbReference>
<name>A0AAW5HZP6_9CORY</name>
<dbReference type="EMBL" id="JAEUWV010000011">
    <property type="protein sequence ID" value="MCO6394902.1"/>
    <property type="molecule type" value="Genomic_DNA"/>
</dbReference>
<proteinExistence type="inferred from homology"/>
<dbReference type="CDD" id="cd19499">
    <property type="entry name" value="RecA-like_ClpB_Hsp104-like"/>
    <property type="match status" value="1"/>
</dbReference>
<keyword evidence="8 13" id="KW-0175">Coiled coil</keyword>
<dbReference type="InterPro" id="IPR036628">
    <property type="entry name" value="Clp_N_dom_sf"/>
</dbReference>
<dbReference type="RefSeq" id="WP_252931600.1">
    <property type="nucleotide sequence ID" value="NZ_JAEUWV010000011.1"/>
</dbReference>
<evidence type="ECO:0000256" key="2">
    <source>
        <dbReference type="ARBA" id="ARBA00008675"/>
    </source>
</evidence>
<evidence type="ECO:0000256" key="12">
    <source>
        <dbReference type="RuleBase" id="RU004432"/>
    </source>
</evidence>
<dbReference type="PANTHER" id="PTHR11638:SF18">
    <property type="entry name" value="HEAT SHOCK PROTEIN 104"/>
    <property type="match status" value="1"/>
</dbReference>
<dbReference type="SUPFAM" id="SSF52540">
    <property type="entry name" value="P-loop containing nucleoside triphosphate hydrolases"/>
    <property type="match status" value="2"/>
</dbReference>
<dbReference type="InterPro" id="IPR003593">
    <property type="entry name" value="AAA+_ATPase"/>
</dbReference>
<dbReference type="GO" id="GO:0005524">
    <property type="term" value="F:ATP binding"/>
    <property type="evidence" value="ECO:0007669"/>
    <property type="project" value="UniProtKB-UniRule"/>
</dbReference>
<dbReference type="InterPro" id="IPR050130">
    <property type="entry name" value="ClpA_ClpB"/>
</dbReference>
<keyword evidence="5 12" id="KW-0547">Nucleotide-binding</keyword>
<dbReference type="InterPro" id="IPR004176">
    <property type="entry name" value="Clp_R_N"/>
</dbReference>
<dbReference type="Pfam" id="PF02861">
    <property type="entry name" value="Clp_N"/>
    <property type="match status" value="1"/>
</dbReference>
<organism evidence="15 16">
    <name type="scientific">Corynebacterium lipophilum</name>
    <dbReference type="NCBI Taxonomy" id="2804918"/>
    <lineage>
        <taxon>Bacteria</taxon>
        <taxon>Bacillati</taxon>
        <taxon>Actinomycetota</taxon>
        <taxon>Actinomycetes</taxon>
        <taxon>Mycobacteriales</taxon>
        <taxon>Corynebacteriaceae</taxon>
        <taxon>Corynebacterium</taxon>
    </lineage>
</organism>
<dbReference type="InterPro" id="IPR017730">
    <property type="entry name" value="Chaperonin_ClpB"/>
</dbReference>
<dbReference type="Gene3D" id="1.10.8.60">
    <property type="match status" value="1"/>
</dbReference>
<dbReference type="PROSITE" id="PS00870">
    <property type="entry name" value="CLPAB_1"/>
    <property type="match status" value="1"/>
</dbReference>
<evidence type="ECO:0000313" key="15">
    <source>
        <dbReference type="EMBL" id="MCO6394902.1"/>
    </source>
</evidence>
<comment type="similarity">
    <text evidence="2 12">Belongs to the ClpA/ClpB family.</text>
</comment>
<dbReference type="PROSITE" id="PS51903">
    <property type="entry name" value="CLP_R"/>
    <property type="match status" value="1"/>
</dbReference>
<comment type="subcellular location">
    <subcellularLocation>
        <location evidence="1 13">Cytoplasm</location>
    </subcellularLocation>
</comment>
<comment type="subunit">
    <text evidence="10">Homohexamer. The oligomerization is ATP-dependent.</text>
</comment>
<dbReference type="PROSITE" id="PS00871">
    <property type="entry name" value="CLPAB_2"/>
    <property type="match status" value="1"/>
</dbReference>
<dbReference type="Gene3D" id="3.40.50.300">
    <property type="entry name" value="P-loop containing nucleotide triphosphate hydrolases"/>
    <property type="match status" value="3"/>
</dbReference>
<evidence type="ECO:0000256" key="8">
    <source>
        <dbReference type="ARBA" id="ARBA00023054"/>
    </source>
</evidence>
<accession>A0AAW5HZP6</accession>
<dbReference type="Pfam" id="PF10431">
    <property type="entry name" value="ClpB_D2-small"/>
    <property type="match status" value="1"/>
</dbReference>
<evidence type="ECO:0000313" key="16">
    <source>
        <dbReference type="Proteomes" id="UP001205920"/>
    </source>
</evidence>
<sequence length="852" mass="93191">MSSFNPTTKTQEALQQALQQASAKGNPDIRPAHLLEAILKQEDGIAAPVLQATGVDPQTVAKEAAELVDSYPKAEGQNMANPNFNRDGLNALNAAQELAGELGDEFVSTEVLLAGIARGNDDAAELLKKRGATFEAIKAAFQSVRGNKKVTTESPEDQFQALEKYSTDLTARAREGKIDPVIGRDSEIRRVVQVLSRRTKNNPVLIGEPGVGKTAIVEGLARRIVAGDVPESLKGKTLISLDLGSMVAGAKYRGEFEERLKAVLDEIKESDGQIITFIDELHTIVGAGATGEGAMDAGNMIKPMLARGELRLVGATTLDEYRQFIEKDVALERRFQQVYVGEPTVEDTIGILRGLKERYEVHHGVRIQDSALVAAAELSNRYITNRFLPDKAIDLVDEAGSRLRMEIDSSPQEIDELERIVRRLEIEEIALQKESDEASKERLTDLRQELADQREKLGELKARWSNEKAEIDKVQAAKEELEHLRNESEIAEREGDYAKVSELRYGRIPELEQQVKDAEEAAGASSRTMLTEEVSPEVIAEVVSAWTGIPAGKMMQGETEKLLDMEAILAGRVVGQKEAVVAVSDAVRRSRAGVADPNRPIGSFLFLGPTGVGKTELAKALSEFLFDDEAAMVRIDMSEYGEKHSVARLVGAPPGYVGYDAGGQLTEAVRRRPYSLVLFDEVEKAHQDVFDVLLQVLDEGRLTDGQGRTVDFRNTVIILTSNLGAGGDREQIMNAVKSHFKPEFINRLDDVVVFEPLTKEQLVGIVDIQLGTLADRLASRRLQLRVSDAAKAWLADRGYDPAYGARPLRRVIQQAIGDRLAKELLAGAIRDGDVVQVDVAEGGEELAVSAAK</sequence>
<dbReference type="GO" id="GO:0016887">
    <property type="term" value="F:ATP hydrolysis activity"/>
    <property type="evidence" value="ECO:0007669"/>
    <property type="project" value="InterPro"/>
</dbReference>
<dbReference type="InterPro" id="IPR041546">
    <property type="entry name" value="ClpA/ClpB_AAA_lid"/>
</dbReference>
<dbReference type="GO" id="GO:0005737">
    <property type="term" value="C:cytoplasm"/>
    <property type="evidence" value="ECO:0007669"/>
    <property type="project" value="UniProtKB-SubCell"/>
</dbReference>
<keyword evidence="9 12" id="KW-0143">Chaperone</keyword>
<reference evidence="15 16" key="1">
    <citation type="submission" date="2021-01" db="EMBL/GenBank/DDBJ databases">
        <title>Identification and Characterization of Corynebacterium sp.</title>
        <authorList>
            <person name="Luo Q."/>
            <person name="Qu P."/>
            <person name="Chen Q."/>
        </authorList>
    </citation>
    <scope>NUCLEOTIDE SEQUENCE [LARGE SCALE GENOMIC DNA]</scope>
    <source>
        <strain evidence="15 16">MC-18</strain>
    </source>
</reference>
<dbReference type="FunFam" id="1.10.8.60:FF:000017">
    <property type="entry name" value="ATP-dependent chaperone ClpB"/>
    <property type="match status" value="1"/>
</dbReference>
<dbReference type="Pfam" id="PF17871">
    <property type="entry name" value="AAA_lid_9"/>
    <property type="match status" value="1"/>
</dbReference>
<keyword evidence="7 13" id="KW-0346">Stress response</keyword>
<evidence type="ECO:0000256" key="13">
    <source>
        <dbReference type="RuleBase" id="RU362034"/>
    </source>
</evidence>
<dbReference type="InterPro" id="IPR019489">
    <property type="entry name" value="Clp_ATPase_C"/>
</dbReference>